<feature type="domain" description="RecC C-terminal" evidence="11">
    <location>
        <begin position="783"/>
        <end position="999"/>
    </location>
</feature>
<evidence type="ECO:0000256" key="2">
    <source>
        <dbReference type="ARBA" id="ARBA00022741"/>
    </source>
</evidence>
<dbReference type="EMBL" id="CP043424">
    <property type="protein sequence ID" value="QIW12575.1"/>
    <property type="molecule type" value="Genomic_DNA"/>
</dbReference>
<keyword evidence="4 10" id="KW-0378">Hydrolase</keyword>
<proteinExistence type="inferred from homology"/>
<keyword evidence="3 10" id="KW-0227">DNA damage</keyword>
<dbReference type="PANTHER" id="PTHR30591:SF1">
    <property type="entry name" value="RECBCD ENZYME SUBUNIT RECC"/>
    <property type="match status" value="1"/>
</dbReference>
<evidence type="ECO:0000313" key="15">
    <source>
        <dbReference type="Proteomes" id="UP000681131"/>
    </source>
</evidence>
<keyword evidence="8 10" id="KW-0238">DNA-binding</keyword>
<organism evidence="12 14">
    <name type="scientific">Francisella adeliensis</name>
    <dbReference type="NCBI Taxonomy" id="2007306"/>
    <lineage>
        <taxon>Bacteria</taxon>
        <taxon>Pseudomonadati</taxon>
        <taxon>Pseudomonadota</taxon>
        <taxon>Gammaproteobacteria</taxon>
        <taxon>Thiotrichales</taxon>
        <taxon>Francisellaceae</taxon>
        <taxon>Francisella</taxon>
    </lineage>
</organism>
<dbReference type="InterPro" id="IPR041500">
    <property type="entry name" value="RecC_C"/>
</dbReference>
<evidence type="ECO:0000313" key="12">
    <source>
        <dbReference type="EMBL" id="AXA34328.1"/>
    </source>
</evidence>
<dbReference type="InterPro" id="IPR027417">
    <property type="entry name" value="P-loop_NTPase"/>
</dbReference>
<accession>A0A2Z4Y0A0</accession>
<dbReference type="Gene3D" id="3.40.50.300">
    <property type="entry name" value="P-loop containing nucleotide triphosphate hydrolases"/>
    <property type="match status" value="2"/>
</dbReference>
<evidence type="ECO:0000256" key="7">
    <source>
        <dbReference type="ARBA" id="ARBA00022840"/>
    </source>
</evidence>
<dbReference type="PANTHER" id="PTHR30591">
    <property type="entry name" value="RECBCD ENZYME SUBUNIT RECC"/>
    <property type="match status" value="1"/>
</dbReference>
<protein>
    <recommendedName>
        <fullName evidence="10">RecBCD enzyme subunit RecC</fullName>
    </recommendedName>
    <alternativeName>
        <fullName evidence="10">Exonuclease V subunit RecC</fullName>
        <shortName evidence="10">ExoV subunit RecC</shortName>
    </alternativeName>
    <alternativeName>
        <fullName evidence="10">Helicase/nuclease RecBCD subunit RecC</fullName>
    </alternativeName>
</protein>
<evidence type="ECO:0000313" key="14">
    <source>
        <dbReference type="Proteomes" id="UP000251120"/>
    </source>
</evidence>
<dbReference type="Proteomes" id="UP000251120">
    <property type="component" value="Chromosome"/>
</dbReference>
<dbReference type="KEGG" id="fad:CDH04_07910"/>
<dbReference type="NCBIfam" id="TIGR01450">
    <property type="entry name" value="recC"/>
    <property type="match status" value="1"/>
</dbReference>
<evidence type="ECO:0000256" key="5">
    <source>
        <dbReference type="ARBA" id="ARBA00022806"/>
    </source>
</evidence>
<dbReference type="SUPFAM" id="SSF52980">
    <property type="entry name" value="Restriction endonuclease-like"/>
    <property type="match status" value="1"/>
</dbReference>
<keyword evidence="2 10" id="KW-0547">Nucleotide-binding</keyword>
<dbReference type="GO" id="GO:0005524">
    <property type="term" value="F:ATP binding"/>
    <property type="evidence" value="ECO:0007669"/>
    <property type="project" value="UniProtKB-UniRule"/>
</dbReference>
<name>A0A2Z4Y0A0_9GAMM</name>
<evidence type="ECO:0000259" key="11">
    <source>
        <dbReference type="Pfam" id="PF17946"/>
    </source>
</evidence>
<evidence type="ECO:0000256" key="3">
    <source>
        <dbReference type="ARBA" id="ARBA00022763"/>
    </source>
</evidence>
<comment type="function">
    <text evidence="10">A helicase/nuclease that prepares dsDNA breaks (DSB) for recombinational DNA repair. Binds to DSBs and unwinds DNA via a highly rapid and processive ATP-dependent bidirectional helicase activity. Unwinds dsDNA until it encounters a Chi (crossover hotspot instigator) sequence from the 3' direction. Cuts ssDNA a few nucleotides 3' to the Chi site. The properties and activities of the enzyme are changed at Chi. The Chi-altered holoenzyme produces a long 3'-ssDNA overhang and facilitates RecA-binding to the ssDNA for homologous DNA recombination and repair. Holoenzyme degrades any linearized DNA that is unable to undergo homologous recombination. In the holoenzyme this subunit recognizes the wild-type Chi sequence, and when added to isolated RecB increases its ATP-dependent helicase processivity.</text>
</comment>
<dbReference type="OrthoDB" id="9762834at2"/>
<dbReference type="Proteomes" id="UP000681131">
    <property type="component" value="Chromosome"/>
</dbReference>
<reference evidence="12 14" key="1">
    <citation type="submission" date="2017-06" db="EMBL/GenBank/DDBJ databases">
        <title>Complete genome of Francisella adeliensis.</title>
        <authorList>
            <person name="Vallesi A."/>
            <person name="Sjodin A."/>
        </authorList>
    </citation>
    <scope>NUCLEOTIDE SEQUENCE [LARGE SCALE GENOMIC DNA]</scope>
    <source>
        <strain evidence="12 14">FDC440</strain>
    </source>
</reference>
<evidence type="ECO:0000256" key="9">
    <source>
        <dbReference type="ARBA" id="ARBA00023204"/>
    </source>
</evidence>
<dbReference type="Gene3D" id="1.10.10.160">
    <property type="match status" value="1"/>
</dbReference>
<keyword evidence="7 10" id="KW-0067">ATP-binding</keyword>
<keyword evidence="15" id="KW-1185">Reference proteome</keyword>
<dbReference type="InterPro" id="IPR013986">
    <property type="entry name" value="DExx_box_DNA_helicase_dom_sf"/>
</dbReference>
<evidence type="ECO:0000256" key="8">
    <source>
        <dbReference type="ARBA" id="ARBA00023125"/>
    </source>
</evidence>
<dbReference type="GO" id="GO:0003677">
    <property type="term" value="F:DNA binding"/>
    <property type="evidence" value="ECO:0007669"/>
    <property type="project" value="UniProtKB-UniRule"/>
</dbReference>
<dbReference type="GO" id="GO:0003678">
    <property type="term" value="F:DNA helicase activity"/>
    <property type="evidence" value="ECO:0007669"/>
    <property type="project" value="UniProtKB-UniRule"/>
</dbReference>
<sequence>MALYTYPSNKLEYLVEVFAKLLEFNQERKAIFDQNNVLVGSRGMQHWLSMELASKSSITMNFNFDMINSFIVNTCSKIAKIEETKKAYTKEILTWRIYAIISSKEFIADSDNSSLNDYWISDGEINQLKCYQLSNKISEIFSKYIKFRPDWLEKWQLGESIDKTQTVDDESWQMKLWQKLVAQESSTPMEVQAKALEKLGAYATNLPKDLYIFGINAISPQNLNFIFELSEYINIHILYIDPCSQYWYDICKDKVSVWLGNDDFELQPLLANLGQQGKEFFSQILENDTKHEVTVYGDFKSSLEVTVNSEESISTDSMLSSIQQNLLELNTKKMHDKDSSISIHSCHSPMREVQVLHDRLLDMFATDPDLKPKEILVMCPNIEDYAPYISSIFTKNYDENRIPCSIADRTLKDSEPLISSFIDLLQLPDSSFEVTKILEFLSVPAIQRKFVIENSDIETIEYWLREACVHRNLGNTNKTYSWQWGLNRLLLGFCISDKHEIVNDNTLMTVPSIKGKEIAELGAVYELLELLNDFAEDLKEPRTVEQWQELFVKNIKLLFEVSDDDSKAKRYIENAIVKLVESTKQAGVTANQKLDLTIVRYYLSTLFSEPEINNHFLTGKVTFCSMTPMRSIPFKVVAMLGLNSGQFPRQENSINFDIMAQKSRQKGDTTTKDNDRYLFLESIISARQSLYLSYIGNSVKNNAEQQASLVLKELINYMQKNYGFEEKDIYHYPLHPFSEKCYKKGDYQSYDKNWLKLLKKKNIDFYNQQSIGESTQHRATLDKNLTIREIVKIFDDPLKAFCSSSLHLYFSQTEDELSDSEPFDVNNLVKHQFKGDTVSALLDNQSLEDIKLRTQLSGVMPQSPLTESTIIEETEKLQRMVDNNLLVECTKKPIVATVGEYHLSANISVDKEDNIKVYGVSKGAKPKDRLSLYLSVLIKAINDRKAIEKAEMYFNSEKQSSVLISLKQKISPEQAEKELLTYLKLAEQLLNTPKLSHLKLADVVYNAKDENNKSKEWKKVVEASEHNFDSLEENPYFAMFYPDNPSCNEFDSLDDLYSGLFEAVE</sequence>
<dbReference type="InterPro" id="IPR006697">
    <property type="entry name" value="RecC"/>
</dbReference>
<dbReference type="InterPro" id="IPR011335">
    <property type="entry name" value="Restrct_endonuc-II-like"/>
</dbReference>
<comment type="miscellaneous">
    <text evidence="10">In the RecBCD complex, RecB has a slow 3'-5' helicase, an exonuclease activity and loads RecA onto ssDNA, RecD has a fast 5'-3' helicase activity, while RecC stimulates the ATPase and processivity of the RecB helicase and contributes to recognition of the Chi site.</text>
</comment>
<keyword evidence="6 10" id="KW-0269">Exonuclease</keyword>
<evidence type="ECO:0000256" key="10">
    <source>
        <dbReference type="HAMAP-Rule" id="MF_01486"/>
    </source>
</evidence>
<evidence type="ECO:0000256" key="4">
    <source>
        <dbReference type="ARBA" id="ARBA00022801"/>
    </source>
</evidence>
<dbReference type="GO" id="GO:0000724">
    <property type="term" value="P:double-strand break repair via homologous recombination"/>
    <property type="evidence" value="ECO:0007669"/>
    <property type="project" value="UniProtKB-UniRule"/>
</dbReference>
<dbReference type="Pfam" id="PF04257">
    <property type="entry name" value="Exonuc_V_gamma"/>
    <property type="match status" value="1"/>
</dbReference>
<dbReference type="GO" id="GO:0008854">
    <property type="term" value="F:exodeoxyribonuclease V activity"/>
    <property type="evidence" value="ECO:0007669"/>
    <property type="project" value="InterPro"/>
</dbReference>
<evidence type="ECO:0000256" key="6">
    <source>
        <dbReference type="ARBA" id="ARBA00022839"/>
    </source>
</evidence>
<dbReference type="HAMAP" id="MF_01486">
    <property type="entry name" value="RecC"/>
    <property type="match status" value="1"/>
</dbReference>
<dbReference type="AlphaFoldDB" id="A0A2Z4Y0A0"/>
<comment type="subunit">
    <text evidence="10">Heterotrimer of RecB, RecC and RecD. All subunits contribute to DNA-binding.</text>
</comment>
<keyword evidence="1 10" id="KW-0540">Nuclease</keyword>
<keyword evidence="9 10" id="KW-0234">DNA repair</keyword>
<dbReference type="Gene3D" id="1.10.10.990">
    <property type="match status" value="1"/>
</dbReference>
<reference evidence="13 15" key="2">
    <citation type="submission" date="2019-08" db="EMBL/GenBank/DDBJ databases">
        <title>Complete genome sequences of Francisella adeliensis (FSC1325 and FSC1326).</title>
        <authorList>
            <person name="Ohrman C."/>
            <person name="Uneklint I."/>
            <person name="Vallesi A."/>
            <person name="Karlsson L."/>
            <person name="Sjodin A."/>
        </authorList>
    </citation>
    <scope>NUCLEOTIDE SEQUENCE [LARGE SCALE GENOMIC DNA]</scope>
    <source>
        <strain evidence="13 15">FSC1325</strain>
    </source>
</reference>
<keyword evidence="5 10" id="KW-0347">Helicase</keyword>
<dbReference type="Pfam" id="PF17946">
    <property type="entry name" value="RecC_C"/>
    <property type="match status" value="1"/>
</dbReference>
<dbReference type="PIRSF" id="PIRSF000980">
    <property type="entry name" value="RecC"/>
    <property type="match status" value="1"/>
</dbReference>
<dbReference type="GO" id="GO:0009338">
    <property type="term" value="C:exodeoxyribonuclease V complex"/>
    <property type="evidence" value="ECO:0007669"/>
    <property type="project" value="InterPro"/>
</dbReference>
<dbReference type="RefSeq" id="WP_112870507.1">
    <property type="nucleotide sequence ID" value="NZ_CP021781.1"/>
</dbReference>
<dbReference type="EMBL" id="CP021781">
    <property type="protein sequence ID" value="AXA34328.1"/>
    <property type="molecule type" value="Genomic_DNA"/>
</dbReference>
<dbReference type="SUPFAM" id="SSF52540">
    <property type="entry name" value="P-loop containing nucleoside triphosphate hydrolases"/>
    <property type="match status" value="2"/>
</dbReference>
<evidence type="ECO:0000313" key="13">
    <source>
        <dbReference type="EMBL" id="QIW12575.1"/>
    </source>
</evidence>
<comment type="similarity">
    <text evidence="10">Belongs to the RecC family.</text>
</comment>
<gene>
    <name evidence="10 12" type="primary">recC</name>
    <name evidence="12" type="ORF">CDH04_07910</name>
    <name evidence="13" type="ORF">FZC43_07915</name>
</gene>
<dbReference type="Gene3D" id="3.40.50.10930">
    <property type="match status" value="1"/>
</dbReference>
<evidence type="ECO:0000256" key="1">
    <source>
        <dbReference type="ARBA" id="ARBA00022722"/>
    </source>
</evidence>